<dbReference type="InterPro" id="IPR052207">
    <property type="entry name" value="Max-like/E-box_TFs"/>
</dbReference>
<evidence type="ECO:0000313" key="10">
    <source>
        <dbReference type="Proteomes" id="UP001140091"/>
    </source>
</evidence>
<feature type="coiled-coil region" evidence="6">
    <location>
        <begin position="200"/>
        <end position="234"/>
    </location>
</feature>
<protein>
    <recommendedName>
        <fullName evidence="8">BHLH domain-containing protein</fullName>
    </recommendedName>
</protein>
<feature type="non-terminal residue" evidence="9">
    <location>
        <position position="304"/>
    </location>
</feature>
<gene>
    <name evidence="9" type="ORF">H1R20_g2936</name>
</gene>
<evidence type="ECO:0000256" key="4">
    <source>
        <dbReference type="ARBA" id="ARBA00023163"/>
    </source>
</evidence>
<dbReference type="SMART" id="SM00353">
    <property type="entry name" value="HLH"/>
    <property type="match status" value="1"/>
</dbReference>
<evidence type="ECO:0000256" key="5">
    <source>
        <dbReference type="ARBA" id="ARBA00023242"/>
    </source>
</evidence>
<evidence type="ECO:0000256" key="7">
    <source>
        <dbReference type="SAM" id="MobiDB-lite"/>
    </source>
</evidence>
<feature type="domain" description="BHLH" evidence="8">
    <location>
        <begin position="109"/>
        <end position="203"/>
    </location>
</feature>
<accession>A0A9W8JID2</accession>
<dbReference type="PANTHER" id="PTHR15741:SF38">
    <property type="entry name" value="BHLH DOMAIN-CONTAINING PROTEIN"/>
    <property type="match status" value="1"/>
</dbReference>
<keyword evidence="5" id="KW-0539">Nucleus</keyword>
<dbReference type="GO" id="GO:0000981">
    <property type="term" value="F:DNA-binding transcription factor activity, RNA polymerase II-specific"/>
    <property type="evidence" value="ECO:0007669"/>
    <property type="project" value="TreeGrafter"/>
</dbReference>
<dbReference type="InterPro" id="IPR011598">
    <property type="entry name" value="bHLH_dom"/>
</dbReference>
<dbReference type="AlphaFoldDB" id="A0A9W8JID2"/>
<dbReference type="GO" id="GO:0046983">
    <property type="term" value="F:protein dimerization activity"/>
    <property type="evidence" value="ECO:0007669"/>
    <property type="project" value="InterPro"/>
</dbReference>
<reference evidence="9" key="1">
    <citation type="submission" date="2022-06" db="EMBL/GenBank/DDBJ databases">
        <title>Genome Sequence of Candolleomyces eurysporus.</title>
        <authorList>
            <person name="Buettner E."/>
        </authorList>
    </citation>
    <scope>NUCLEOTIDE SEQUENCE</scope>
    <source>
        <strain evidence="9">VTCC 930004</strain>
    </source>
</reference>
<evidence type="ECO:0000256" key="1">
    <source>
        <dbReference type="ARBA" id="ARBA00004123"/>
    </source>
</evidence>
<evidence type="ECO:0000259" key="8">
    <source>
        <dbReference type="PROSITE" id="PS50888"/>
    </source>
</evidence>
<keyword evidence="3" id="KW-0238">DNA-binding</keyword>
<sequence length="304" mass="32528">MPPPPAPPAASQDPSRPSSGTSLNQDEQFSGPQLTPLTPGVVMKLSFNSGNTTPTVQGPTTRNSRSKSKSDTPGKSSKSSNSGSNLKPILPAGGSSPSPAGPSESSGPPKKVSHKDAEQKRRDSQKTAYDDLRRLLPPITFEDDQEEQGTASKKKDEVIPVRGPLPPGALPPRGPPKAGGEGPNKGVSKLQLLICGNQYIRTLKGRVERRDGEIAKLRREVGRLRRKTATLEGRLENMTISGVDDQEGRNGMEVDYFAEIEEEEEEEDIDLERDLDAIEGMGVHIGLAGEYEDEGEEGEQGAGS</sequence>
<dbReference type="InterPro" id="IPR036638">
    <property type="entry name" value="HLH_DNA-bd_sf"/>
</dbReference>
<keyword evidence="4" id="KW-0804">Transcription</keyword>
<dbReference type="GO" id="GO:0000978">
    <property type="term" value="F:RNA polymerase II cis-regulatory region sequence-specific DNA binding"/>
    <property type="evidence" value="ECO:0007669"/>
    <property type="project" value="TreeGrafter"/>
</dbReference>
<proteinExistence type="predicted"/>
<keyword evidence="10" id="KW-1185">Reference proteome</keyword>
<dbReference type="PANTHER" id="PTHR15741">
    <property type="entry name" value="BASIC HELIX-LOOP-HELIX ZIP TRANSCRIPTION FACTOR"/>
    <property type="match status" value="1"/>
</dbReference>
<comment type="subcellular location">
    <subcellularLocation>
        <location evidence="1">Nucleus</location>
    </subcellularLocation>
</comment>
<evidence type="ECO:0000256" key="6">
    <source>
        <dbReference type="SAM" id="Coils"/>
    </source>
</evidence>
<dbReference type="Pfam" id="PF00010">
    <property type="entry name" value="HLH"/>
    <property type="match status" value="1"/>
</dbReference>
<name>A0A9W8JID2_9AGAR</name>
<feature type="compositionally biased region" description="Polar residues" evidence="7">
    <location>
        <begin position="20"/>
        <end position="36"/>
    </location>
</feature>
<dbReference type="Proteomes" id="UP001140091">
    <property type="component" value="Unassembled WGS sequence"/>
</dbReference>
<dbReference type="EMBL" id="JANBPK010000725">
    <property type="protein sequence ID" value="KAJ2934198.1"/>
    <property type="molecule type" value="Genomic_DNA"/>
</dbReference>
<dbReference type="SUPFAM" id="SSF47459">
    <property type="entry name" value="HLH, helix-loop-helix DNA-binding domain"/>
    <property type="match status" value="1"/>
</dbReference>
<evidence type="ECO:0000256" key="3">
    <source>
        <dbReference type="ARBA" id="ARBA00023125"/>
    </source>
</evidence>
<feature type="region of interest" description="Disordered" evidence="7">
    <location>
        <begin position="1"/>
        <end position="187"/>
    </location>
</feature>
<organism evidence="9 10">
    <name type="scientific">Candolleomyces eurysporus</name>
    <dbReference type="NCBI Taxonomy" id="2828524"/>
    <lineage>
        <taxon>Eukaryota</taxon>
        <taxon>Fungi</taxon>
        <taxon>Dikarya</taxon>
        <taxon>Basidiomycota</taxon>
        <taxon>Agaricomycotina</taxon>
        <taxon>Agaricomycetes</taxon>
        <taxon>Agaricomycetidae</taxon>
        <taxon>Agaricales</taxon>
        <taxon>Agaricineae</taxon>
        <taxon>Psathyrellaceae</taxon>
        <taxon>Candolleomyces</taxon>
    </lineage>
</organism>
<feature type="compositionally biased region" description="Basic and acidic residues" evidence="7">
    <location>
        <begin position="114"/>
        <end position="134"/>
    </location>
</feature>
<feature type="compositionally biased region" description="Low complexity" evidence="7">
    <location>
        <begin position="71"/>
        <end position="109"/>
    </location>
</feature>
<feature type="compositionally biased region" description="Low complexity" evidence="7">
    <location>
        <begin position="9"/>
        <end position="19"/>
    </location>
</feature>
<dbReference type="PROSITE" id="PS50888">
    <property type="entry name" value="BHLH"/>
    <property type="match status" value="1"/>
</dbReference>
<dbReference type="Gene3D" id="4.10.280.10">
    <property type="entry name" value="Helix-loop-helix DNA-binding domain"/>
    <property type="match status" value="1"/>
</dbReference>
<feature type="compositionally biased region" description="Pro residues" evidence="7">
    <location>
        <begin position="163"/>
        <end position="175"/>
    </location>
</feature>
<comment type="caution">
    <text evidence="9">The sequence shown here is derived from an EMBL/GenBank/DDBJ whole genome shotgun (WGS) entry which is preliminary data.</text>
</comment>
<evidence type="ECO:0000313" key="9">
    <source>
        <dbReference type="EMBL" id="KAJ2934198.1"/>
    </source>
</evidence>
<keyword evidence="6" id="KW-0175">Coiled coil</keyword>
<dbReference type="GO" id="GO:0005634">
    <property type="term" value="C:nucleus"/>
    <property type="evidence" value="ECO:0007669"/>
    <property type="project" value="UniProtKB-SubCell"/>
</dbReference>
<feature type="compositionally biased region" description="Polar residues" evidence="7">
    <location>
        <begin position="46"/>
        <end position="63"/>
    </location>
</feature>
<evidence type="ECO:0000256" key="2">
    <source>
        <dbReference type="ARBA" id="ARBA00023015"/>
    </source>
</evidence>
<keyword evidence="2" id="KW-0805">Transcription regulation</keyword>
<dbReference type="OrthoDB" id="5344169at2759"/>